<name>A0A840S9L1_9BURK</name>
<dbReference type="Gene3D" id="3.30.365.10">
    <property type="entry name" value="Aldehyde oxidase/xanthine dehydrogenase, molybdopterin binding domain"/>
    <property type="match status" value="4"/>
</dbReference>
<dbReference type="Proteomes" id="UP000554837">
    <property type="component" value="Unassembled WGS sequence"/>
</dbReference>
<organism evidence="2 3">
    <name type="scientific">Inhella inkyongensis</name>
    <dbReference type="NCBI Taxonomy" id="392593"/>
    <lineage>
        <taxon>Bacteria</taxon>
        <taxon>Pseudomonadati</taxon>
        <taxon>Pseudomonadota</taxon>
        <taxon>Betaproteobacteria</taxon>
        <taxon>Burkholderiales</taxon>
        <taxon>Sphaerotilaceae</taxon>
        <taxon>Inhella</taxon>
    </lineage>
</organism>
<protein>
    <submittedName>
        <fullName evidence="2">Isoquinoline 1-oxidoreductase beta subunit</fullName>
        <ecNumber evidence="2">1.3.99.16</ecNumber>
    </submittedName>
</protein>
<dbReference type="InterPro" id="IPR012368">
    <property type="entry name" value="OxRdtase_Mopterin-bd_su_IorB"/>
</dbReference>
<accession>A0A840S9L1</accession>
<dbReference type="InterPro" id="IPR000674">
    <property type="entry name" value="Ald_Oxase/Xan_DH_a/b"/>
</dbReference>
<evidence type="ECO:0000313" key="2">
    <source>
        <dbReference type="EMBL" id="MBB5206218.1"/>
    </source>
</evidence>
<dbReference type="PANTHER" id="PTHR47495:SF2">
    <property type="entry name" value="ALDEHYDE DEHYDROGENASE"/>
    <property type="match status" value="1"/>
</dbReference>
<dbReference type="InterPro" id="IPR046867">
    <property type="entry name" value="AldOxase/xan_DH_MoCoBD2"/>
</dbReference>
<dbReference type="RefSeq" id="WP_138855422.1">
    <property type="nucleotide sequence ID" value="NZ_CP040709.1"/>
</dbReference>
<gene>
    <name evidence="2" type="ORF">HNQ51_003563</name>
</gene>
<dbReference type="AlphaFoldDB" id="A0A840S9L1"/>
<dbReference type="GO" id="GO:0047121">
    <property type="term" value="F:isoquinoline 1-oxidoreductase activity"/>
    <property type="evidence" value="ECO:0007669"/>
    <property type="project" value="UniProtKB-EC"/>
</dbReference>
<dbReference type="Pfam" id="PF20256">
    <property type="entry name" value="MoCoBD_2"/>
    <property type="match status" value="2"/>
</dbReference>
<dbReference type="EMBL" id="JACHHO010000008">
    <property type="protein sequence ID" value="MBB5206218.1"/>
    <property type="molecule type" value="Genomic_DNA"/>
</dbReference>
<keyword evidence="2" id="KW-0560">Oxidoreductase</keyword>
<sequence>MKRRHWLVMGLTAAGALGVGVGLRPPSARSRLGPPRTEGPRVALNAWVELDADGLVSVRVPRAEMGQGVHTAFAQLVAEELEADWASLRVLDAPIAPLYANSALLLNMLPLQPDDQGPVALWVRGAAQRMGQVLGLQITGGSSSVRDAWEPLRLAGAAARQALLQAAAQQWGVDVSSLRTAQGRVWAGERSLGYGELAASAATQTLPAEITLKNRRDWRLIGRSPPRLDLPAKVKGQAVYGIDVRLPGLLHAAIRQAPVAGGSVVALDVAALKARRGVVDAFVLGESAAVVVADNWWRAEAALKAHPPRFHAGPGAGRQSAEMSETLRRALDQHEGTGFREDGDALAVLAQADRVLRADYALPFLAHAAMEPLNCTAQVREGRVEVWCPTQVASLARWKAAEAAGVAQEAVTVHTTYLGGGFGRRLETEVIEQAVAIALRLNGAPVRLLWSREQDFTHDVYRPMALARFEACLGPDGLPLAWVNKVAGPSVSFGSVQRLAPGLAMDLPDKNHIEGAFELPYAIPNLRVRQIRRELGVAVGSWRSVGHSLNAFFTECFLDELAQAAGQDPLRYREQLLAHRPRHLAVLKLAAAQAGWGQTPAAGRARGLALHESFGSICAQVVEASLEPDGRPRVHRVVCALDCGTVLHPDTVRAQIEGSVVFALTAALYGEITLVDGAVQQQNFPQQPLLSLAETPQIDVHLMPSEAAPGGVGEPGVPPLTPALANAMFGLTGRRIRSLPIR</sequence>
<dbReference type="Gene3D" id="3.90.1170.50">
    <property type="entry name" value="Aldehyde oxidase/xanthine dehydrogenase, a/b hammerhead"/>
    <property type="match status" value="1"/>
</dbReference>
<dbReference type="InterPro" id="IPR037165">
    <property type="entry name" value="AldOxase/xan_DH_Mopterin-bd_sf"/>
</dbReference>
<dbReference type="SMART" id="SM01008">
    <property type="entry name" value="Ald_Xan_dh_C"/>
    <property type="match status" value="1"/>
</dbReference>
<feature type="domain" description="Aldehyde oxidase/xanthine dehydrogenase a/b hammerhead" evidence="1">
    <location>
        <begin position="235"/>
        <end position="314"/>
    </location>
</feature>
<dbReference type="EC" id="1.3.99.16" evidence="2"/>
<dbReference type="Pfam" id="PF02738">
    <property type="entry name" value="MoCoBD_1"/>
    <property type="match status" value="1"/>
</dbReference>
<dbReference type="InterPro" id="IPR008274">
    <property type="entry name" value="AldOxase/xan_DH_MoCoBD1"/>
</dbReference>
<proteinExistence type="predicted"/>
<comment type="caution">
    <text evidence="2">The sequence shown here is derived from an EMBL/GenBank/DDBJ whole genome shotgun (WGS) entry which is preliminary data.</text>
</comment>
<dbReference type="PIRSF" id="PIRSF036389">
    <property type="entry name" value="IOR_B"/>
    <property type="match status" value="1"/>
</dbReference>
<dbReference type="InterPro" id="IPR052516">
    <property type="entry name" value="N-heterocyclic_Hydroxylase"/>
</dbReference>
<evidence type="ECO:0000313" key="3">
    <source>
        <dbReference type="Proteomes" id="UP000554837"/>
    </source>
</evidence>
<dbReference type="SUPFAM" id="SSF56003">
    <property type="entry name" value="Molybdenum cofactor-binding domain"/>
    <property type="match status" value="2"/>
</dbReference>
<reference evidence="2 3" key="1">
    <citation type="submission" date="2020-08" db="EMBL/GenBank/DDBJ databases">
        <title>Genomic Encyclopedia of Type Strains, Phase IV (KMG-IV): sequencing the most valuable type-strain genomes for metagenomic binning, comparative biology and taxonomic classification.</title>
        <authorList>
            <person name="Goeker M."/>
        </authorList>
    </citation>
    <scope>NUCLEOTIDE SEQUENCE [LARGE SCALE GENOMIC DNA]</scope>
    <source>
        <strain evidence="2 3">DSM 23958</strain>
    </source>
</reference>
<dbReference type="PANTHER" id="PTHR47495">
    <property type="entry name" value="ALDEHYDE DEHYDROGENASE"/>
    <property type="match status" value="1"/>
</dbReference>
<evidence type="ECO:0000259" key="1">
    <source>
        <dbReference type="SMART" id="SM01008"/>
    </source>
</evidence>
<dbReference type="OrthoDB" id="9767994at2"/>
<keyword evidence="3" id="KW-1185">Reference proteome</keyword>